<dbReference type="PANTHER" id="PTHR30600:SF4">
    <property type="entry name" value="CYTOCHROME C DOMAIN-CONTAINING PROTEIN"/>
    <property type="match status" value="1"/>
</dbReference>
<keyword evidence="7" id="KW-1185">Reference proteome</keyword>
<dbReference type="Pfam" id="PF06537">
    <property type="entry name" value="DHOR"/>
    <property type="match status" value="1"/>
</dbReference>
<evidence type="ECO:0000256" key="3">
    <source>
        <dbReference type="ARBA" id="ARBA00023004"/>
    </source>
</evidence>
<dbReference type="InterPro" id="IPR010538">
    <property type="entry name" value="DHOR"/>
</dbReference>
<protein>
    <submittedName>
        <fullName evidence="6">C-type cytochrome</fullName>
    </submittedName>
</protein>
<dbReference type="InterPro" id="IPR036909">
    <property type="entry name" value="Cyt_c-like_dom_sf"/>
</dbReference>
<comment type="caution">
    <text evidence="6">The sequence shown here is derived from an EMBL/GenBank/DDBJ whole genome shotgun (WGS) entry which is preliminary data.</text>
</comment>
<dbReference type="EMBL" id="JAIVFP010000001">
    <property type="protein sequence ID" value="MCI4683422.1"/>
    <property type="molecule type" value="Genomic_DNA"/>
</dbReference>
<dbReference type="PANTHER" id="PTHR30600">
    <property type="entry name" value="CYTOCHROME C PEROXIDASE-RELATED"/>
    <property type="match status" value="1"/>
</dbReference>
<dbReference type="InterPro" id="IPR009056">
    <property type="entry name" value="Cyt_c-like_dom"/>
</dbReference>
<dbReference type="RefSeq" id="WP_243068856.1">
    <property type="nucleotide sequence ID" value="NZ_JAIVFK010000026.1"/>
</dbReference>
<evidence type="ECO:0000256" key="2">
    <source>
        <dbReference type="ARBA" id="ARBA00022723"/>
    </source>
</evidence>
<dbReference type="Gene3D" id="1.10.760.10">
    <property type="entry name" value="Cytochrome c-like domain"/>
    <property type="match status" value="1"/>
</dbReference>
<feature type="domain" description="Cytochrome c" evidence="5">
    <location>
        <begin position="12"/>
        <end position="136"/>
    </location>
</feature>
<reference evidence="6" key="1">
    <citation type="journal article" date="2022" name="ISME J.">
        <title>Identification of active gaseous-alkane degraders at natural gas seeps.</title>
        <authorList>
            <person name="Farhan Ul Haque M."/>
            <person name="Hernandez M."/>
            <person name="Crombie A.T."/>
            <person name="Murrell J.C."/>
        </authorList>
    </citation>
    <scope>NUCLEOTIDE SEQUENCE</scope>
    <source>
        <strain evidence="6">PC2</strain>
    </source>
</reference>
<evidence type="ECO:0000259" key="5">
    <source>
        <dbReference type="PROSITE" id="PS51007"/>
    </source>
</evidence>
<keyword evidence="2 4" id="KW-0479">Metal-binding</keyword>
<evidence type="ECO:0000256" key="4">
    <source>
        <dbReference type="PROSITE-ProRule" id="PRU00433"/>
    </source>
</evidence>
<evidence type="ECO:0000313" key="7">
    <source>
        <dbReference type="Proteomes" id="UP001139104"/>
    </source>
</evidence>
<proteinExistence type="predicted"/>
<keyword evidence="3 4" id="KW-0408">Iron</keyword>
<dbReference type="PROSITE" id="PS51007">
    <property type="entry name" value="CYTC"/>
    <property type="match status" value="1"/>
</dbReference>
<dbReference type="InterPro" id="IPR051395">
    <property type="entry name" value="Cytochrome_c_Peroxidase/MauG"/>
</dbReference>
<organism evidence="6 7">
    <name type="scientific">Candidatus Rhodoblastus alkanivorans</name>
    <dbReference type="NCBI Taxonomy" id="2954117"/>
    <lineage>
        <taxon>Bacteria</taxon>
        <taxon>Pseudomonadati</taxon>
        <taxon>Pseudomonadota</taxon>
        <taxon>Alphaproteobacteria</taxon>
        <taxon>Hyphomicrobiales</taxon>
        <taxon>Rhodoblastaceae</taxon>
        <taxon>Rhodoblastus</taxon>
    </lineage>
</organism>
<name>A0ABS9Z9X1_9HYPH</name>
<sequence>MAPPPLRNAEDPQALAGQKIFERIGCARCHREKLPLAGGGEIAPFTDLALHDMGDGLADGRRDFEAGPRDWRTPPLWGLGLPSKVGDTANFLHDGRARSFAEAILRHGGEAEASAEAFRALDKAQHEALRAFLSSL</sequence>
<dbReference type="Proteomes" id="UP001139104">
    <property type="component" value="Unassembled WGS sequence"/>
</dbReference>
<dbReference type="SUPFAM" id="SSF46626">
    <property type="entry name" value="Cytochrome c"/>
    <property type="match status" value="1"/>
</dbReference>
<keyword evidence="1 4" id="KW-0349">Heme</keyword>
<accession>A0ABS9Z9X1</accession>
<evidence type="ECO:0000313" key="6">
    <source>
        <dbReference type="EMBL" id="MCI4683422.1"/>
    </source>
</evidence>
<gene>
    <name evidence="6" type="ORF">K2U94_11705</name>
</gene>
<evidence type="ECO:0000256" key="1">
    <source>
        <dbReference type="ARBA" id="ARBA00022617"/>
    </source>
</evidence>